<gene>
    <name evidence="1" type="ORF">K488DRAFT_89641</name>
</gene>
<dbReference type="Proteomes" id="UP000814128">
    <property type="component" value="Unassembled WGS sequence"/>
</dbReference>
<reference evidence="1" key="1">
    <citation type="submission" date="2021-02" db="EMBL/GenBank/DDBJ databases">
        <authorList>
            <consortium name="DOE Joint Genome Institute"/>
            <person name="Ahrendt S."/>
            <person name="Looney B.P."/>
            <person name="Miyauchi S."/>
            <person name="Morin E."/>
            <person name="Drula E."/>
            <person name="Courty P.E."/>
            <person name="Chicoki N."/>
            <person name="Fauchery L."/>
            <person name="Kohler A."/>
            <person name="Kuo A."/>
            <person name="Labutti K."/>
            <person name="Pangilinan J."/>
            <person name="Lipzen A."/>
            <person name="Riley R."/>
            <person name="Andreopoulos W."/>
            <person name="He G."/>
            <person name="Johnson J."/>
            <person name="Barry K.W."/>
            <person name="Grigoriev I.V."/>
            <person name="Nagy L."/>
            <person name="Hibbett D."/>
            <person name="Henrissat B."/>
            <person name="Matheny P.B."/>
            <person name="Labbe J."/>
            <person name="Martin F."/>
        </authorList>
    </citation>
    <scope>NUCLEOTIDE SEQUENCE</scope>
    <source>
        <strain evidence="1">EC-137</strain>
    </source>
</reference>
<dbReference type="EMBL" id="MU273744">
    <property type="protein sequence ID" value="KAI0028539.1"/>
    <property type="molecule type" value="Genomic_DNA"/>
</dbReference>
<organism evidence="1 2">
    <name type="scientific">Vararia minispora EC-137</name>
    <dbReference type="NCBI Taxonomy" id="1314806"/>
    <lineage>
        <taxon>Eukaryota</taxon>
        <taxon>Fungi</taxon>
        <taxon>Dikarya</taxon>
        <taxon>Basidiomycota</taxon>
        <taxon>Agaricomycotina</taxon>
        <taxon>Agaricomycetes</taxon>
        <taxon>Russulales</taxon>
        <taxon>Lachnocladiaceae</taxon>
        <taxon>Vararia</taxon>
    </lineage>
</organism>
<name>A0ACB8Q9U8_9AGAM</name>
<evidence type="ECO:0000313" key="1">
    <source>
        <dbReference type="EMBL" id="KAI0028539.1"/>
    </source>
</evidence>
<protein>
    <submittedName>
        <fullName evidence="1">Uncharacterized protein</fullName>
    </submittedName>
</protein>
<comment type="caution">
    <text evidence="1">The sequence shown here is derived from an EMBL/GenBank/DDBJ whole genome shotgun (WGS) entry which is preliminary data.</text>
</comment>
<keyword evidence="2" id="KW-1185">Reference proteome</keyword>
<accession>A0ACB8Q9U8</accession>
<sequence>MVLDLHDEKLRKSGSVVADEKDTDFSSKGDVETTSEGSTAVLESERDIVTHVISIDDDPLLSPWTFRAFFLGIGLSAFGGVLAHRLMVAHSPH</sequence>
<evidence type="ECO:0000313" key="2">
    <source>
        <dbReference type="Proteomes" id="UP000814128"/>
    </source>
</evidence>
<proteinExistence type="predicted"/>
<reference evidence="1" key="2">
    <citation type="journal article" date="2022" name="New Phytol.">
        <title>Evolutionary transition to the ectomycorrhizal habit in the genomes of a hyperdiverse lineage of mushroom-forming fungi.</title>
        <authorList>
            <person name="Looney B."/>
            <person name="Miyauchi S."/>
            <person name="Morin E."/>
            <person name="Drula E."/>
            <person name="Courty P.E."/>
            <person name="Kohler A."/>
            <person name="Kuo A."/>
            <person name="LaButti K."/>
            <person name="Pangilinan J."/>
            <person name="Lipzen A."/>
            <person name="Riley R."/>
            <person name="Andreopoulos W."/>
            <person name="He G."/>
            <person name="Johnson J."/>
            <person name="Nolan M."/>
            <person name="Tritt A."/>
            <person name="Barry K.W."/>
            <person name="Grigoriev I.V."/>
            <person name="Nagy L.G."/>
            <person name="Hibbett D."/>
            <person name="Henrissat B."/>
            <person name="Matheny P.B."/>
            <person name="Labbe J."/>
            <person name="Martin F.M."/>
        </authorList>
    </citation>
    <scope>NUCLEOTIDE SEQUENCE</scope>
    <source>
        <strain evidence="1">EC-137</strain>
    </source>
</reference>